<feature type="domain" description="EamA" evidence="7">
    <location>
        <begin position="183"/>
        <end position="319"/>
    </location>
</feature>
<comment type="similarity">
    <text evidence="2 6">Belongs to the drug/metabolite transporter (DMT) superfamily. Plant drug/metabolite exporter (P-DME) (TC 2.A.7.4) family.</text>
</comment>
<feature type="transmembrane region" description="Helical" evidence="6">
    <location>
        <begin position="108"/>
        <end position="125"/>
    </location>
</feature>
<name>A0A6P6SAZ6_COFAR</name>
<feature type="transmembrane region" description="Helical" evidence="6">
    <location>
        <begin position="74"/>
        <end position="96"/>
    </location>
</feature>
<sequence>MAVKKWIQGGRLAAGMLTIQAIATGLQLLSRLILNQGSFIFAYMFYRHVVGAICVAPFALFWERGNGKKLSWLIFFWLFVVALTGITMAMGLFYYGLGDTTATYATNFLNLIPIVTFLLSTILRIEELRLHTRAGKIKTMAAILCLGGALVIAFYKGKAFHIPHLNVEKHSILKTTKPRKWTRGTIFLVCSCLSYSLWFISQVKLFQLFPYKFWSTFYTCIIASVQQVVIGLCIDRSKAAWHLGWNLELVTIFYSGSLATSASFCLISWAISKRGPTYPSMFNPLSLVFVAIAEAFFLGEAITIGSLLGMFLIIVGLYSFLWAKNKETKAIFKTIRANGEVEKRSVESAATVVPALSPQNDINHGDKEQQTDAVVLTRVEGLAG</sequence>
<organism evidence="8 9">
    <name type="scientific">Coffea arabica</name>
    <name type="common">Arabian coffee</name>
    <dbReference type="NCBI Taxonomy" id="13443"/>
    <lineage>
        <taxon>Eukaryota</taxon>
        <taxon>Viridiplantae</taxon>
        <taxon>Streptophyta</taxon>
        <taxon>Embryophyta</taxon>
        <taxon>Tracheophyta</taxon>
        <taxon>Spermatophyta</taxon>
        <taxon>Magnoliopsida</taxon>
        <taxon>eudicotyledons</taxon>
        <taxon>Gunneridae</taxon>
        <taxon>Pentapetalae</taxon>
        <taxon>asterids</taxon>
        <taxon>lamiids</taxon>
        <taxon>Gentianales</taxon>
        <taxon>Rubiaceae</taxon>
        <taxon>Ixoroideae</taxon>
        <taxon>Gardenieae complex</taxon>
        <taxon>Bertiereae - Coffeeae clade</taxon>
        <taxon>Coffeeae</taxon>
        <taxon>Coffea</taxon>
    </lineage>
</organism>
<dbReference type="InterPro" id="IPR037185">
    <property type="entry name" value="EmrE-like"/>
</dbReference>
<feature type="domain" description="EamA" evidence="7">
    <location>
        <begin position="29"/>
        <end position="152"/>
    </location>
</feature>
<feature type="transmembrane region" description="Helical" evidence="6">
    <location>
        <begin position="252"/>
        <end position="271"/>
    </location>
</feature>
<feature type="transmembrane region" description="Helical" evidence="6">
    <location>
        <begin position="213"/>
        <end position="232"/>
    </location>
</feature>
<feature type="transmembrane region" description="Helical" evidence="6">
    <location>
        <begin position="304"/>
        <end position="323"/>
    </location>
</feature>
<dbReference type="PANTHER" id="PTHR31218">
    <property type="entry name" value="WAT1-RELATED PROTEIN"/>
    <property type="match status" value="1"/>
</dbReference>
<feature type="transmembrane region" description="Helical" evidence="6">
    <location>
        <begin position="12"/>
        <end position="34"/>
    </location>
</feature>
<keyword evidence="4 6" id="KW-1133">Transmembrane helix</keyword>
<dbReference type="GeneID" id="113689029"/>
<dbReference type="Proteomes" id="UP001652660">
    <property type="component" value="Chromosome 1e"/>
</dbReference>
<evidence type="ECO:0000256" key="4">
    <source>
        <dbReference type="ARBA" id="ARBA00022989"/>
    </source>
</evidence>
<dbReference type="AlphaFoldDB" id="A0A6P6SAZ6"/>
<evidence type="ECO:0000256" key="6">
    <source>
        <dbReference type="RuleBase" id="RU363077"/>
    </source>
</evidence>
<dbReference type="RefSeq" id="XP_027062667.1">
    <property type="nucleotide sequence ID" value="XM_027206866.2"/>
</dbReference>
<evidence type="ECO:0000256" key="3">
    <source>
        <dbReference type="ARBA" id="ARBA00022692"/>
    </source>
</evidence>
<keyword evidence="3 6" id="KW-0812">Transmembrane</keyword>
<comment type="subcellular location">
    <subcellularLocation>
        <location evidence="1 6">Membrane</location>
        <topology evidence="1 6">Multi-pass membrane protein</topology>
    </subcellularLocation>
</comment>
<accession>A0A6P6SAZ6</accession>
<keyword evidence="8" id="KW-1185">Reference proteome</keyword>
<dbReference type="GO" id="GO:0016020">
    <property type="term" value="C:membrane"/>
    <property type="evidence" value="ECO:0007669"/>
    <property type="project" value="UniProtKB-SubCell"/>
</dbReference>
<feature type="transmembrane region" description="Helical" evidence="6">
    <location>
        <begin position="137"/>
        <end position="155"/>
    </location>
</feature>
<feature type="transmembrane region" description="Helical" evidence="6">
    <location>
        <begin position="40"/>
        <end position="62"/>
    </location>
</feature>
<dbReference type="SUPFAM" id="SSF103481">
    <property type="entry name" value="Multidrug resistance efflux transporter EmrE"/>
    <property type="match status" value="2"/>
</dbReference>
<dbReference type="OrthoDB" id="670984at2759"/>
<evidence type="ECO:0000313" key="9">
    <source>
        <dbReference type="RefSeq" id="XP_027062667.1"/>
    </source>
</evidence>
<evidence type="ECO:0000256" key="5">
    <source>
        <dbReference type="ARBA" id="ARBA00023136"/>
    </source>
</evidence>
<gene>
    <name evidence="9" type="primary">LOC113689029</name>
</gene>
<evidence type="ECO:0000259" key="7">
    <source>
        <dbReference type="Pfam" id="PF00892"/>
    </source>
</evidence>
<evidence type="ECO:0000256" key="2">
    <source>
        <dbReference type="ARBA" id="ARBA00007635"/>
    </source>
</evidence>
<feature type="transmembrane region" description="Helical" evidence="6">
    <location>
        <begin position="278"/>
        <end position="298"/>
    </location>
</feature>
<dbReference type="Gene3D" id="1.10.3730.20">
    <property type="match status" value="1"/>
</dbReference>
<dbReference type="InterPro" id="IPR030184">
    <property type="entry name" value="WAT1-related"/>
</dbReference>
<evidence type="ECO:0000313" key="8">
    <source>
        <dbReference type="Proteomes" id="UP001652660"/>
    </source>
</evidence>
<dbReference type="Pfam" id="PF00892">
    <property type="entry name" value="EamA"/>
    <property type="match status" value="2"/>
</dbReference>
<protein>
    <recommendedName>
        <fullName evidence="6">WAT1-related protein</fullName>
    </recommendedName>
</protein>
<dbReference type="InterPro" id="IPR000620">
    <property type="entry name" value="EamA_dom"/>
</dbReference>
<keyword evidence="5 6" id="KW-0472">Membrane</keyword>
<reference evidence="8" key="1">
    <citation type="journal article" date="2025" name="Foods">
        <title>Unveiling the Microbial Signatures of Arabica Coffee Cherries: Insights into Ripeness Specific Diversity, Functional Traits, and Implications for Quality and Safety.</title>
        <authorList>
            <consortium name="RefSeq"/>
            <person name="Tenea G.N."/>
            <person name="Cifuentes V."/>
            <person name="Reyes P."/>
            <person name="Cevallos-Vallejos M."/>
        </authorList>
    </citation>
    <scope>NUCLEOTIDE SEQUENCE [LARGE SCALE GENOMIC DNA]</scope>
</reference>
<reference evidence="9" key="2">
    <citation type="submission" date="2025-08" db="UniProtKB">
        <authorList>
            <consortium name="RefSeq"/>
        </authorList>
    </citation>
    <scope>IDENTIFICATION</scope>
    <source>
        <tissue evidence="9">Leaves</tissue>
    </source>
</reference>
<proteinExistence type="inferred from homology"/>
<evidence type="ECO:0000256" key="1">
    <source>
        <dbReference type="ARBA" id="ARBA00004141"/>
    </source>
</evidence>
<dbReference type="GO" id="GO:0022857">
    <property type="term" value="F:transmembrane transporter activity"/>
    <property type="evidence" value="ECO:0007669"/>
    <property type="project" value="InterPro"/>
</dbReference>
<feature type="transmembrane region" description="Helical" evidence="6">
    <location>
        <begin position="181"/>
        <end position="201"/>
    </location>
</feature>